<dbReference type="HAMAP" id="MF_00121">
    <property type="entry name" value="GatB"/>
    <property type="match status" value="1"/>
</dbReference>
<evidence type="ECO:0000256" key="5">
    <source>
        <dbReference type="ARBA" id="ARBA00022741"/>
    </source>
</evidence>
<proteinExistence type="inferred from homology"/>
<keyword evidence="13" id="KW-0808">Transferase</keyword>
<dbReference type="InterPro" id="IPR018027">
    <property type="entry name" value="Asn/Gln_amidotransferase"/>
</dbReference>
<dbReference type="AlphaFoldDB" id="A0A1L3MER3"/>
<dbReference type="GO" id="GO:0016740">
    <property type="term" value="F:transferase activity"/>
    <property type="evidence" value="ECO:0007669"/>
    <property type="project" value="UniProtKB-KW"/>
</dbReference>
<evidence type="ECO:0000313" key="13">
    <source>
        <dbReference type="EMBL" id="APH00897.1"/>
    </source>
</evidence>
<dbReference type="FunFam" id="1.10.10.410:FF:000001">
    <property type="entry name" value="Aspartyl/glutamyl-tRNA(Asn/Gln) amidotransferase subunit B"/>
    <property type="match status" value="1"/>
</dbReference>
<evidence type="ECO:0000313" key="14">
    <source>
        <dbReference type="Proteomes" id="UP000182938"/>
    </source>
</evidence>
<evidence type="ECO:0000256" key="9">
    <source>
        <dbReference type="ARBA" id="ARBA00047380"/>
    </source>
</evidence>
<dbReference type="PANTHER" id="PTHR11659:SF0">
    <property type="entry name" value="GLUTAMYL-TRNA(GLN) AMIDOTRANSFERASE SUBUNIT B, MITOCHONDRIAL"/>
    <property type="match status" value="1"/>
</dbReference>
<protein>
    <recommendedName>
        <fullName evidence="3 11">Aspartyl/glutamyl-tRNA(Asn/Gln) amidotransferase subunit B</fullName>
        <shortName evidence="11">Asp/Glu-ADT subunit B</shortName>
        <ecNumber evidence="11">6.3.5.-</ecNumber>
    </recommendedName>
</protein>
<dbReference type="EC" id="6.3.5.-" evidence="11"/>
<comment type="catalytic activity">
    <reaction evidence="10 11">
        <text>L-glutamyl-tRNA(Gln) + L-glutamine + ATP + H2O = L-glutaminyl-tRNA(Gln) + L-glutamate + ADP + phosphate + H(+)</text>
        <dbReference type="Rhea" id="RHEA:17521"/>
        <dbReference type="Rhea" id="RHEA-COMP:9681"/>
        <dbReference type="Rhea" id="RHEA-COMP:9684"/>
        <dbReference type="ChEBI" id="CHEBI:15377"/>
        <dbReference type="ChEBI" id="CHEBI:15378"/>
        <dbReference type="ChEBI" id="CHEBI:29985"/>
        <dbReference type="ChEBI" id="CHEBI:30616"/>
        <dbReference type="ChEBI" id="CHEBI:43474"/>
        <dbReference type="ChEBI" id="CHEBI:58359"/>
        <dbReference type="ChEBI" id="CHEBI:78520"/>
        <dbReference type="ChEBI" id="CHEBI:78521"/>
        <dbReference type="ChEBI" id="CHEBI:456216"/>
    </reaction>
</comment>
<dbReference type="NCBIfam" id="NF004013">
    <property type="entry name" value="PRK05477.1-3"/>
    <property type="match status" value="1"/>
</dbReference>
<evidence type="ECO:0000256" key="1">
    <source>
        <dbReference type="ARBA" id="ARBA00005306"/>
    </source>
</evidence>
<dbReference type="SMART" id="SM00845">
    <property type="entry name" value="GatB_Yqey"/>
    <property type="match status" value="1"/>
</dbReference>
<reference evidence="13 14" key="1">
    <citation type="submission" date="2015-11" db="EMBL/GenBank/DDBJ databases">
        <authorList>
            <person name="Zhang Y."/>
            <person name="Guo Z."/>
        </authorList>
    </citation>
    <scope>NUCLEOTIDE SEQUENCE [LARGE SCALE GENOMIC DNA]</scope>
    <source>
        <strain evidence="13 14">YFY001</strain>
    </source>
</reference>
<name>A0A1L3MER3_9MICO</name>
<dbReference type="GO" id="GO:0006412">
    <property type="term" value="P:translation"/>
    <property type="evidence" value="ECO:0007669"/>
    <property type="project" value="UniProtKB-UniRule"/>
</dbReference>
<accession>A0A1L3MER3</accession>
<dbReference type="PROSITE" id="PS01234">
    <property type="entry name" value="GATB"/>
    <property type="match status" value="1"/>
</dbReference>
<dbReference type="RefSeq" id="WP_072624060.1">
    <property type="nucleotide sequence ID" value="NZ_CP013290.1"/>
</dbReference>
<keyword evidence="6 11" id="KW-0067">ATP-binding</keyword>
<dbReference type="Gene3D" id="1.10.10.410">
    <property type="match status" value="1"/>
</dbReference>
<evidence type="ECO:0000256" key="11">
    <source>
        <dbReference type="HAMAP-Rule" id="MF_00121"/>
    </source>
</evidence>
<keyword evidence="7 11" id="KW-0648">Protein biosynthesis</keyword>
<dbReference type="GO" id="GO:0050567">
    <property type="term" value="F:glutaminyl-tRNA synthase (glutamine-hydrolyzing) activity"/>
    <property type="evidence" value="ECO:0007669"/>
    <property type="project" value="UniProtKB-UniRule"/>
</dbReference>
<evidence type="ECO:0000256" key="4">
    <source>
        <dbReference type="ARBA" id="ARBA00022598"/>
    </source>
</evidence>
<keyword evidence="14" id="KW-1185">Reference proteome</keyword>
<dbReference type="GO" id="GO:0005524">
    <property type="term" value="F:ATP binding"/>
    <property type="evidence" value="ECO:0007669"/>
    <property type="project" value="UniProtKB-KW"/>
</dbReference>
<evidence type="ECO:0000256" key="3">
    <source>
        <dbReference type="ARBA" id="ARBA00016923"/>
    </source>
</evidence>
<dbReference type="KEGG" id="jte:ASJ30_04575"/>
<sequence>MASITTDAVLGYDEALATFDPVMGLEVHVELGSATKMFCGCATGFGAEPNTQTCPVCLGLPGALPVVNATGVESAIRIGLALNCQIADWCRFARKNYFYPDMPKNFQTSQYDEPIAFDGYLDVEIPGQDGETSEIFRVEIERAHMEEDTGKSMHIGGSTGRIQGAEYSLVDFNRAGIPLIEIVTRPIVGAGERAPEVAKAYVAALRDLLRALDVSDVKMEQGSMRCDVNLSLRPKVGDDPAAQAQLDVPLGTRTETKNVNSLRSVERAVRYEVCRHAAVLTNGGSILQETRHWHEDTGVTTSGREKSDAEDYRYFPEPDLVPVAPSRDYVEQLRATLPEPPAQRRKRLQGEWGYSDLEMRDVLNAGASELIEATVTAGAKAQAARKWWLGEPSRRANTEGVDLATYAEQTGVTPEHVAELESLVGSGRLNDKMARQVLEGVLDGEGTPTAVADARGLELVQDDGALEAAVDKVIEANPDVADKIRGGKVQAAGALIGQVMKEMKGQADAGKARELILAKLGA</sequence>
<dbReference type="SUPFAM" id="SSF55931">
    <property type="entry name" value="Glutamine synthetase/guanido kinase"/>
    <property type="match status" value="1"/>
</dbReference>
<dbReference type="Pfam" id="PF02637">
    <property type="entry name" value="GatB_Yqey"/>
    <property type="match status" value="1"/>
</dbReference>
<dbReference type="GO" id="GO:0070681">
    <property type="term" value="P:glutaminyl-tRNAGln biosynthesis via transamidation"/>
    <property type="evidence" value="ECO:0007669"/>
    <property type="project" value="TreeGrafter"/>
</dbReference>
<evidence type="ECO:0000256" key="7">
    <source>
        <dbReference type="ARBA" id="ARBA00022917"/>
    </source>
</evidence>
<feature type="domain" description="Asn/Gln amidotransferase" evidence="12">
    <location>
        <begin position="369"/>
        <end position="520"/>
    </location>
</feature>
<comment type="catalytic activity">
    <reaction evidence="9 11">
        <text>L-aspartyl-tRNA(Asn) + L-glutamine + ATP + H2O = L-asparaginyl-tRNA(Asn) + L-glutamate + ADP + phosphate + 2 H(+)</text>
        <dbReference type="Rhea" id="RHEA:14513"/>
        <dbReference type="Rhea" id="RHEA-COMP:9674"/>
        <dbReference type="Rhea" id="RHEA-COMP:9677"/>
        <dbReference type="ChEBI" id="CHEBI:15377"/>
        <dbReference type="ChEBI" id="CHEBI:15378"/>
        <dbReference type="ChEBI" id="CHEBI:29985"/>
        <dbReference type="ChEBI" id="CHEBI:30616"/>
        <dbReference type="ChEBI" id="CHEBI:43474"/>
        <dbReference type="ChEBI" id="CHEBI:58359"/>
        <dbReference type="ChEBI" id="CHEBI:78515"/>
        <dbReference type="ChEBI" id="CHEBI:78516"/>
        <dbReference type="ChEBI" id="CHEBI:456216"/>
    </reaction>
</comment>
<evidence type="ECO:0000256" key="8">
    <source>
        <dbReference type="ARBA" id="ARBA00024799"/>
    </source>
</evidence>
<dbReference type="NCBIfam" id="TIGR00133">
    <property type="entry name" value="gatB"/>
    <property type="match status" value="1"/>
</dbReference>
<dbReference type="NCBIfam" id="NF004014">
    <property type="entry name" value="PRK05477.1-4"/>
    <property type="match status" value="1"/>
</dbReference>
<dbReference type="SUPFAM" id="SSF89095">
    <property type="entry name" value="GatB/YqeY motif"/>
    <property type="match status" value="1"/>
</dbReference>
<keyword evidence="4 11" id="KW-0436">Ligase</keyword>
<keyword evidence="5 11" id="KW-0547">Nucleotide-binding</keyword>
<dbReference type="Proteomes" id="UP000182938">
    <property type="component" value="Chromosome"/>
</dbReference>
<comment type="subunit">
    <text evidence="2 11">Heterotrimer of A, B and C subunits.</text>
</comment>
<comment type="function">
    <text evidence="8 11">Allows the formation of correctly charged Asn-tRNA(Asn) or Gln-tRNA(Gln) through the transamidation of misacylated Asp-tRNA(Asn) or Glu-tRNA(Gln) in organisms which lack either or both of asparaginyl-tRNA or glutaminyl-tRNA synthetases. The reaction takes place in the presence of glutamine and ATP through an activated phospho-Asp-tRNA(Asn) or phospho-Glu-tRNA(Gln).</text>
</comment>
<evidence type="ECO:0000256" key="2">
    <source>
        <dbReference type="ARBA" id="ARBA00011123"/>
    </source>
</evidence>
<dbReference type="EMBL" id="CP013290">
    <property type="protein sequence ID" value="APH00897.1"/>
    <property type="molecule type" value="Genomic_DNA"/>
</dbReference>
<dbReference type="NCBIfam" id="NF004012">
    <property type="entry name" value="PRK05477.1-2"/>
    <property type="match status" value="1"/>
</dbReference>
<dbReference type="InterPro" id="IPR023168">
    <property type="entry name" value="GatB_Yqey_C_2"/>
</dbReference>
<dbReference type="Pfam" id="PF02934">
    <property type="entry name" value="GatB_N"/>
    <property type="match status" value="1"/>
</dbReference>
<gene>
    <name evidence="11" type="primary">gatB</name>
    <name evidence="13" type="ORF">ASJ30_04575</name>
</gene>
<organism evidence="13 14">
    <name type="scientific">Janibacter indicus</name>
    <dbReference type="NCBI Taxonomy" id="857417"/>
    <lineage>
        <taxon>Bacteria</taxon>
        <taxon>Bacillati</taxon>
        <taxon>Actinomycetota</taxon>
        <taxon>Actinomycetes</taxon>
        <taxon>Micrococcales</taxon>
        <taxon>Intrasporangiaceae</taxon>
        <taxon>Janibacter</taxon>
    </lineage>
</organism>
<dbReference type="PANTHER" id="PTHR11659">
    <property type="entry name" value="GLUTAMYL-TRNA GLN AMIDOTRANSFERASE SUBUNIT B MITOCHONDRIAL AND PROKARYOTIC PET112-RELATED"/>
    <property type="match status" value="1"/>
</dbReference>
<evidence type="ECO:0000256" key="6">
    <source>
        <dbReference type="ARBA" id="ARBA00022840"/>
    </source>
</evidence>
<dbReference type="InterPro" id="IPR003789">
    <property type="entry name" value="Asn/Gln_tRNA_amidoTrase-B-like"/>
</dbReference>
<dbReference type="GO" id="GO:0050566">
    <property type="term" value="F:asparaginyl-tRNA synthase (glutamine-hydrolyzing) activity"/>
    <property type="evidence" value="ECO:0007669"/>
    <property type="project" value="RHEA"/>
</dbReference>
<evidence type="ECO:0000256" key="10">
    <source>
        <dbReference type="ARBA" id="ARBA00047913"/>
    </source>
</evidence>
<dbReference type="InterPro" id="IPR017959">
    <property type="entry name" value="Asn/Gln-tRNA_amidoTrfase_suB/E"/>
</dbReference>
<evidence type="ECO:0000259" key="12">
    <source>
        <dbReference type="SMART" id="SM00845"/>
    </source>
</evidence>
<dbReference type="InterPro" id="IPR014746">
    <property type="entry name" value="Gln_synth/guanido_kin_cat_dom"/>
</dbReference>
<dbReference type="InterPro" id="IPR006075">
    <property type="entry name" value="Asn/Gln-tRNA_Trfase_suB/E_cat"/>
</dbReference>
<comment type="similarity">
    <text evidence="1 11">Belongs to the GatB/GatE family. GatB subfamily.</text>
</comment>
<dbReference type="InterPro" id="IPR017958">
    <property type="entry name" value="Gln-tRNA_amidoTrfase_suB_CS"/>
</dbReference>
<dbReference type="InterPro" id="IPR004413">
    <property type="entry name" value="GatB"/>
</dbReference>